<dbReference type="Proteomes" id="UP000705983">
    <property type="component" value="Unassembled WGS sequence"/>
</dbReference>
<reference evidence="4" key="1">
    <citation type="submission" date="2021-02" db="EMBL/GenBank/DDBJ databases">
        <title>Leucobacter sp. CX169.</title>
        <authorList>
            <person name="Cheng Y."/>
        </authorList>
    </citation>
    <scope>NUCLEOTIDE SEQUENCE [LARGE SCALE GENOMIC DNA]</scope>
    <source>
        <strain evidence="4">JY899</strain>
    </source>
</reference>
<dbReference type="RefSeq" id="WP_187996703.1">
    <property type="nucleotide sequence ID" value="NZ_JACEXG010000003.1"/>
</dbReference>
<keyword evidence="1" id="KW-0808">Transferase</keyword>
<comment type="caution">
    <text evidence="3">The sequence shown here is derived from an EMBL/GenBank/DDBJ whole genome shotgun (WGS) entry which is preliminary data.</text>
</comment>
<dbReference type="Pfam" id="PF00534">
    <property type="entry name" value="Glycos_transf_1"/>
    <property type="match status" value="1"/>
</dbReference>
<evidence type="ECO:0000256" key="1">
    <source>
        <dbReference type="ARBA" id="ARBA00022679"/>
    </source>
</evidence>
<organism evidence="3 4">
    <name type="scientific">Flaviflexus equikiangi</name>
    <dbReference type="NCBI Taxonomy" id="2758573"/>
    <lineage>
        <taxon>Bacteria</taxon>
        <taxon>Bacillati</taxon>
        <taxon>Actinomycetota</taxon>
        <taxon>Actinomycetes</taxon>
        <taxon>Actinomycetales</taxon>
        <taxon>Actinomycetaceae</taxon>
        <taxon>Flaviflexus</taxon>
    </lineage>
</organism>
<sequence length="377" mass="42401">MKVLVVSPFFEPAFKGGGPIQSLTALINAREPKYGVKVLTSNYDLGSRCPVTDHADKWIQLRSFQVLYSSTLRTMIQSLVVELRSSEPPDLVYLNSFFDSRFAILPQVLARVLRWPSSKILIAPRGELQEGALAIKSRKKKLYLKSFRALRLHNGLLWHVSSFAEEQDVVRQFGDSAKVFVRENEVSLPSTAVRRERRDPGACRLIFASRISEKKGLHLLLEALSQTEAEVYLTIVGGFEEGSYERKCRTLAASLPKNIRVEFLGALPREDLLGVLQHSDLLVLPTAGENFGHIIPEALSTGCPVMCSELTPWTSRLQEGGGLTVDTLEIKDWSRMLEKFVRLGEPGWLAASHRSSETYNFWRIADRGDHIFTRVFG</sequence>
<dbReference type="InterPro" id="IPR001296">
    <property type="entry name" value="Glyco_trans_1"/>
</dbReference>
<protein>
    <submittedName>
        <fullName evidence="3">Glycosyltransferase</fullName>
    </submittedName>
</protein>
<dbReference type="EMBL" id="JAFFJS010000003">
    <property type="protein sequence ID" value="MBM9433411.1"/>
    <property type="molecule type" value="Genomic_DNA"/>
</dbReference>
<evidence type="ECO:0000313" key="4">
    <source>
        <dbReference type="Proteomes" id="UP000705983"/>
    </source>
</evidence>
<accession>A0ABS2TFI4</accession>
<dbReference type="SUPFAM" id="SSF53756">
    <property type="entry name" value="UDP-Glycosyltransferase/glycogen phosphorylase"/>
    <property type="match status" value="1"/>
</dbReference>
<dbReference type="PANTHER" id="PTHR12526">
    <property type="entry name" value="GLYCOSYLTRANSFERASE"/>
    <property type="match status" value="1"/>
</dbReference>
<evidence type="ECO:0000313" key="3">
    <source>
        <dbReference type="EMBL" id="MBM9433411.1"/>
    </source>
</evidence>
<gene>
    <name evidence="3" type="ORF">JVW63_06850</name>
</gene>
<dbReference type="Gene3D" id="3.40.50.2000">
    <property type="entry name" value="Glycogen Phosphorylase B"/>
    <property type="match status" value="1"/>
</dbReference>
<name>A0ABS2TFI4_9ACTO</name>
<evidence type="ECO:0000259" key="2">
    <source>
        <dbReference type="Pfam" id="PF00534"/>
    </source>
</evidence>
<feature type="domain" description="Glycosyl transferase family 1" evidence="2">
    <location>
        <begin position="204"/>
        <end position="342"/>
    </location>
</feature>
<proteinExistence type="predicted"/>
<keyword evidence="4" id="KW-1185">Reference proteome</keyword>